<name>J9FBQ3_9ZZZZ</name>
<organism evidence="1">
    <name type="scientific">gut metagenome</name>
    <dbReference type="NCBI Taxonomy" id="749906"/>
    <lineage>
        <taxon>unclassified sequences</taxon>
        <taxon>metagenomes</taxon>
        <taxon>organismal metagenomes</taxon>
    </lineage>
</organism>
<sequence length="135" mass="15478">MLGIAMEILPQIAAQPTRHSWMKPILEASKGWTELQEDHVEFLLNYWIVNKVKELYPEIEDTYNIARIARSAMLLVLEREAITMFLEKNNQWADCLFEAESAEEAAMVAAMDAMASREEQDEATKVLEMIESGEL</sequence>
<dbReference type="EMBL" id="AMCI01007898">
    <property type="protein sequence ID" value="EJW91863.1"/>
    <property type="molecule type" value="Genomic_DNA"/>
</dbReference>
<comment type="caution">
    <text evidence="1">The sequence shown here is derived from an EMBL/GenBank/DDBJ whole genome shotgun (WGS) entry which is preliminary data.</text>
</comment>
<feature type="non-terminal residue" evidence="1">
    <location>
        <position position="135"/>
    </location>
</feature>
<gene>
    <name evidence="1" type="ORF">EVA_20030</name>
</gene>
<reference evidence="1" key="1">
    <citation type="journal article" date="2012" name="PLoS ONE">
        <title>Gene sets for utilization of primary and secondary nutrition supplies in the distal gut of endangered iberian lynx.</title>
        <authorList>
            <person name="Alcaide M."/>
            <person name="Messina E."/>
            <person name="Richter M."/>
            <person name="Bargiela R."/>
            <person name="Peplies J."/>
            <person name="Huws S.A."/>
            <person name="Newbold C.J."/>
            <person name="Golyshin P.N."/>
            <person name="Simon M.A."/>
            <person name="Lopez G."/>
            <person name="Yakimov M.M."/>
            <person name="Ferrer M."/>
        </authorList>
    </citation>
    <scope>NUCLEOTIDE SEQUENCE</scope>
</reference>
<dbReference type="AlphaFoldDB" id="J9FBQ3"/>
<protein>
    <submittedName>
        <fullName evidence="1">Uncharacterized protein</fullName>
    </submittedName>
</protein>
<proteinExistence type="predicted"/>
<accession>J9FBQ3</accession>
<evidence type="ECO:0000313" key="1">
    <source>
        <dbReference type="EMBL" id="EJW91863.1"/>
    </source>
</evidence>